<dbReference type="AlphaFoldDB" id="A0A1B6ELR7"/>
<dbReference type="PROSITE" id="PS51155">
    <property type="entry name" value="CHIT_BIND_RR_2"/>
    <property type="match status" value="1"/>
</dbReference>
<dbReference type="PROSITE" id="PS00233">
    <property type="entry name" value="CHIT_BIND_RR_1"/>
    <property type="match status" value="1"/>
</dbReference>
<dbReference type="GO" id="GO:0042302">
    <property type="term" value="F:structural constituent of cuticle"/>
    <property type="evidence" value="ECO:0007669"/>
    <property type="project" value="UniProtKB-UniRule"/>
</dbReference>
<organism evidence="5">
    <name type="scientific">Cuerna arida</name>
    <dbReference type="NCBI Taxonomy" id="1464854"/>
    <lineage>
        <taxon>Eukaryota</taxon>
        <taxon>Metazoa</taxon>
        <taxon>Ecdysozoa</taxon>
        <taxon>Arthropoda</taxon>
        <taxon>Hexapoda</taxon>
        <taxon>Insecta</taxon>
        <taxon>Pterygota</taxon>
        <taxon>Neoptera</taxon>
        <taxon>Paraneoptera</taxon>
        <taxon>Hemiptera</taxon>
        <taxon>Auchenorrhyncha</taxon>
        <taxon>Membracoidea</taxon>
        <taxon>Cicadellidae</taxon>
        <taxon>Cicadellinae</taxon>
        <taxon>Proconiini</taxon>
        <taxon>Cuerna</taxon>
    </lineage>
</organism>
<gene>
    <name evidence="5" type="ORF">g.8219</name>
</gene>
<feature type="signal peptide" evidence="4">
    <location>
        <begin position="1"/>
        <end position="19"/>
    </location>
</feature>
<dbReference type="InterPro" id="IPR051217">
    <property type="entry name" value="Insect_Cuticle_Struc_Prot"/>
</dbReference>
<evidence type="ECO:0000313" key="5">
    <source>
        <dbReference type="EMBL" id="JAS38813.1"/>
    </source>
</evidence>
<evidence type="ECO:0000256" key="4">
    <source>
        <dbReference type="SAM" id="SignalP"/>
    </source>
</evidence>
<dbReference type="PRINTS" id="PR00947">
    <property type="entry name" value="CUTICLE"/>
</dbReference>
<feature type="chain" id="PRO_5008582322" description="Pro-resilin" evidence="4">
    <location>
        <begin position="20"/>
        <end position="225"/>
    </location>
</feature>
<dbReference type="GO" id="GO:0005615">
    <property type="term" value="C:extracellular space"/>
    <property type="evidence" value="ECO:0007669"/>
    <property type="project" value="TreeGrafter"/>
</dbReference>
<reference evidence="5" key="1">
    <citation type="submission" date="2015-11" db="EMBL/GenBank/DDBJ databases">
        <title>De novo transcriptome assembly of four potential Pierce s Disease insect vectors from Arizona vineyards.</title>
        <authorList>
            <person name="Tassone E.E."/>
        </authorList>
    </citation>
    <scope>NUCLEOTIDE SEQUENCE</scope>
</reference>
<dbReference type="Pfam" id="PF00379">
    <property type="entry name" value="Chitin_bind_4"/>
    <property type="match status" value="1"/>
</dbReference>
<dbReference type="PANTHER" id="PTHR12236">
    <property type="entry name" value="STRUCTURAL CONTITUENT OF CUTICLE"/>
    <property type="match status" value="1"/>
</dbReference>
<dbReference type="PANTHER" id="PTHR12236:SF98">
    <property type="entry name" value="CUTICULAR PROTEIN 56F"/>
    <property type="match status" value="1"/>
</dbReference>
<feature type="compositionally biased region" description="Gly residues" evidence="3">
    <location>
        <begin position="209"/>
        <end position="225"/>
    </location>
</feature>
<protein>
    <recommendedName>
        <fullName evidence="6">Pro-resilin</fullName>
    </recommendedName>
</protein>
<dbReference type="EMBL" id="GECZ01030956">
    <property type="protein sequence ID" value="JAS38813.1"/>
    <property type="molecule type" value="Transcribed_RNA"/>
</dbReference>
<evidence type="ECO:0000256" key="3">
    <source>
        <dbReference type="SAM" id="MobiDB-lite"/>
    </source>
</evidence>
<evidence type="ECO:0000256" key="1">
    <source>
        <dbReference type="ARBA" id="ARBA00022460"/>
    </source>
</evidence>
<proteinExistence type="predicted"/>
<sequence length="225" mass="23006">MKVFTNILVLALAVVLVYAEPPVPSYSTTHQDAFSPPPVSGPSASYGAPSNTYGPPSSGRFGGNYRQTQAVLRPSSNYGAPSGSGFGSSFGGNSGFRAGSGFGGLKNRGGGARRPSASYGAPSTGYGAPSAGGYDDGSSGPASYKFSYHVQDAASGNDFGHQESREGQQATGMYMVLLPDGRRQIVEYTADETGYHPIVRYEGTATTASGGGYPSGPSGSGGYRY</sequence>
<keyword evidence="4" id="KW-0732">Signal</keyword>
<dbReference type="GO" id="GO:0031012">
    <property type="term" value="C:extracellular matrix"/>
    <property type="evidence" value="ECO:0007669"/>
    <property type="project" value="TreeGrafter"/>
</dbReference>
<accession>A0A1B6ELR7</accession>
<evidence type="ECO:0000256" key="2">
    <source>
        <dbReference type="PROSITE-ProRule" id="PRU00497"/>
    </source>
</evidence>
<name>A0A1B6ELR7_9HEMI</name>
<feature type="region of interest" description="Disordered" evidence="3">
    <location>
        <begin position="204"/>
        <end position="225"/>
    </location>
</feature>
<dbReference type="InterPro" id="IPR031311">
    <property type="entry name" value="CHIT_BIND_RR_consensus"/>
</dbReference>
<dbReference type="InterPro" id="IPR000618">
    <property type="entry name" value="Insect_cuticle"/>
</dbReference>
<feature type="region of interest" description="Disordered" evidence="3">
    <location>
        <begin position="27"/>
        <end position="61"/>
    </location>
</feature>
<evidence type="ECO:0008006" key="6">
    <source>
        <dbReference type="Google" id="ProtNLM"/>
    </source>
</evidence>
<keyword evidence="1 2" id="KW-0193">Cuticle</keyword>